<keyword evidence="5" id="KW-1185">Reference proteome</keyword>
<dbReference type="EMBL" id="CP126664">
    <property type="protein sequence ID" value="WKA09076.1"/>
    <property type="molecule type" value="Genomic_DNA"/>
</dbReference>
<keyword evidence="3" id="KW-0677">Repeat</keyword>
<name>A0ABY9DRP2_VITVI</name>
<dbReference type="Pfam" id="PF00560">
    <property type="entry name" value="LRR_1"/>
    <property type="match status" value="2"/>
</dbReference>
<proteinExistence type="inferred from homology"/>
<dbReference type="InterPro" id="IPR001611">
    <property type="entry name" value="Leu-rich_rpt"/>
</dbReference>
<dbReference type="InterPro" id="IPR051502">
    <property type="entry name" value="RLP_Defense_Trigger"/>
</dbReference>
<dbReference type="SUPFAM" id="SSF52058">
    <property type="entry name" value="L domain-like"/>
    <property type="match status" value="1"/>
</dbReference>
<evidence type="ECO:0000313" key="4">
    <source>
        <dbReference type="EMBL" id="WKA09076.1"/>
    </source>
</evidence>
<comment type="similarity">
    <text evidence="1">Belongs to the RLP family.</text>
</comment>
<evidence type="ECO:0000256" key="2">
    <source>
        <dbReference type="ARBA" id="ARBA00022614"/>
    </source>
</evidence>
<dbReference type="PRINTS" id="PR00019">
    <property type="entry name" value="LEURICHRPT"/>
</dbReference>
<protein>
    <submittedName>
        <fullName evidence="4">Uncharacterized protein</fullName>
    </submittedName>
</protein>
<dbReference type="Pfam" id="PF12799">
    <property type="entry name" value="LRR_4"/>
    <property type="match status" value="1"/>
</dbReference>
<evidence type="ECO:0000256" key="1">
    <source>
        <dbReference type="ARBA" id="ARBA00009592"/>
    </source>
</evidence>
<dbReference type="InterPro" id="IPR025875">
    <property type="entry name" value="Leu-rich_rpt_4"/>
</dbReference>
<evidence type="ECO:0000313" key="5">
    <source>
        <dbReference type="Proteomes" id="UP001227230"/>
    </source>
</evidence>
<dbReference type="Gene3D" id="3.80.10.10">
    <property type="entry name" value="Ribonuclease Inhibitor"/>
    <property type="match status" value="2"/>
</dbReference>
<dbReference type="Proteomes" id="UP001227230">
    <property type="component" value="Chromosome 17"/>
</dbReference>
<organism evidence="4 5">
    <name type="scientific">Vitis vinifera</name>
    <name type="common">Grape</name>
    <dbReference type="NCBI Taxonomy" id="29760"/>
    <lineage>
        <taxon>Eukaryota</taxon>
        <taxon>Viridiplantae</taxon>
        <taxon>Streptophyta</taxon>
        <taxon>Embryophyta</taxon>
        <taxon>Tracheophyta</taxon>
        <taxon>Spermatophyta</taxon>
        <taxon>Magnoliopsida</taxon>
        <taxon>eudicotyledons</taxon>
        <taxon>Gunneridae</taxon>
        <taxon>Pentapetalae</taxon>
        <taxon>rosids</taxon>
        <taxon>Vitales</taxon>
        <taxon>Vitaceae</taxon>
        <taxon>Viteae</taxon>
        <taxon>Vitis</taxon>
    </lineage>
</organism>
<dbReference type="InterPro" id="IPR003591">
    <property type="entry name" value="Leu-rich_rpt_typical-subtyp"/>
</dbReference>
<keyword evidence="2" id="KW-0433">Leucine-rich repeat</keyword>
<dbReference type="PANTHER" id="PTHR48062">
    <property type="entry name" value="RECEPTOR-LIKE PROTEIN 14"/>
    <property type="match status" value="1"/>
</dbReference>
<accession>A0ABY9DRP2</accession>
<dbReference type="PANTHER" id="PTHR48062:SF21">
    <property type="entry name" value="RECEPTOR-LIKE PROTEIN 12"/>
    <property type="match status" value="1"/>
</dbReference>
<dbReference type="SMART" id="SM00369">
    <property type="entry name" value="LRR_TYP"/>
    <property type="match status" value="3"/>
</dbReference>
<evidence type="ECO:0000256" key="3">
    <source>
        <dbReference type="ARBA" id="ARBA00022737"/>
    </source>
</evidence>
<sequence length="250" mass="28667">MEGLCKLINLEELDLSRNGFKGSLPACLNNLTSLRLLDLSKNDLHGAIPSSIFSNLKSLEYISLSYNHFEGSFYFGSLFNHSRLVVFDLSSNNKYLKVETENPTWSFPLFQLKLLLLSNYTLNWPSRVIPSFLFRQYDLRVVDLRYNDLTRDVPTWLLDNNTKLEYMSFESNSLTGVLDFRSNSKHFHMFLLDFSSNCIHRELPPFIGSIFPRLEVLNLSGNALQGNIPSSMGGIKRLKSLYLSNNNFLG</sequence>
<dbReference type="InterPro" id="IPR032675">
    <property type="entry name" value="LRR_dom_sf"/>
</dbReference>
<gene>
    <name evidence="4" type="ORF">VitviT2T_026754</name>
</gene>
<reference evidence="4 5" key="1">
    <citation type="journal article" date="2023" name="Hortic Res">
        <title>The complete reference genome for grapevine (Vitis vinifera L.) genetics and breeding.</title>
        <authorList>
            <person name="Shi X."/>
            <person name="Cao S."/>
            <person name="Wang X."/>
            <person name="Huang S."/>
            <person name="Wang Y."/>
            <person name="Liu Z."/>
            <person name="Liu W."/>
            <person name="Leng X."/>
            <person name="Peng Y."/>
            <person name="Wang N."/>
            <person name="Wang Y."/>
            <person name="Ma Z."/>
            <person name="Xu X."/>
            <person name="Zhang F."/>
            <person name="Xue H."/>
            <person name="Zhong H."/>
            <person name="Wang Y."/>
            <person name="Zhang K."/>
            <person name="Velt A."/>
            <person name="Avia K."/>
            <person name="Holtgrawe D."/>
            <person name="Grimplet J."/>
            <person name="Matus J.T."/>
            <person name="Ware D."/>
            <person name="Wu X."/>
            <person name="Wang H."/>
            <person name="Liu C."/>
            <person name="Fang Y."/>
            <person name="Rustenholz C."/>
            <person name="Cheng Z."/>
            <person name="Xiao H."/>
            <person name="Zhou Y."/>
        </authorList>
    </citation>
    <scope>NUCLEOTIDE SEQUENCE [LARGE SCALE GENOMIC DNA]</scope>
    <source>
        <strain evidence="5">cv. Pinot noir / PN40024</strain>
        <tissue evidence="4">Leaf</tissue>
    </source>
</reference>